<dbReference type="AlphaFoldDB" id="A0A0D1KRQ5"/>
<name>A0A0D1KRQ5_BACIU</name>
<dbReference type="EMBL" id="JXBC01000013">
    <property type="protein sequence ID" value="KIU05881.1"/>
    <property type="molecule type" value="Genomic_DNA"/>
</dbReference>
<proteinExistence type="predicted"/>
<reference evidence="2 4" key="1">
    <citation type="submission" date="2014-12" db="EMBL/GenBank/DDBJ databases">
        <title>Comparative genome analysis of Bacillus coagulans HM-08, Clostridium butyricum HM-68, Bacillus subtilis HM-66 and Bacillus licheniformis BL-09.</title>
        <authorList>
            <person name="Zhang H."/>
        </authorList>
    </citation>
    <scope>NUCLEOTIDE SEQUENCE [LARGE SCALE GENOMIC DNA]</scope>
    <source>
        <strain evidence="2 4">HM-66</strain>
    </source>
</reference>
<evidence type="ECO:0000256" key="1">
    <source>
        <dbReference type="SAM" id="Coils"/>
    </source>
</evidence>
<protein>
    <submittedName>
        <fullName evidence="2">Uncharacterized protein</fullName>
    </submittedName>
</protein>
<dbReference type="Proteomes" id="UP000032247">
    <property type="component" value="Unassembled WGS sequence"/>
</dbReference>
<feature type="coiled-coil region" evidence="1">
    <location>
        <begin position="9"/>
        <end position="36"/>
    </location>
</feature>
<reference evidence="3" key="2">
    <citation type="submission" date="2023-03" db="EMBL/GenBank/DDBJ databases">
        <title>Complete genome sequences of 52 Bacillus and Priestia strains isolated from West-African fermentations and 26 reference strains from the DSMZ collection.</title>
        <authorList>
            <person name="Wiedenbein E.S."/>
            <person name="Canoy T.S."/>
            <person name="Hui Y."/>
            <person name="Parkouda C."/>
            <person name="Dawende C."/>
            <person name="Ametefe E."/>
            <person name="Jespersen L."/>
            <person name="Nielsen D.S."/>
        </authorList>
    </citation>
    <scope>NUCLEOTIDE SEQUENCE</scope>
    <source>
        <strain evidence="3">PRO56</strain>
    </source>
</reference>
<sequence length="43" mass="5171">MEQKDYERIATLETQLETLSKELERIETKLDAYSTLNKLYYKA</sequence>
<organism evidence="2 4">
    <name type="scientific">Bacillus subtilis</name>
    <dbReference type="NCBI Taxonomy" id="1423"/>
    <lineage>
        <taxon>Bacteria</taxon>
        <taxon>Bacillati</taxon>
        <taxon>Bacillota</taxon>
        <taxon>Bacilli</taxon>
        <taxon>Bacillales</taxon>
        <taxon>Bacillaceae</taxon>
        <taxon>Bacillus</taxon>
    </lineage>
</organism>
<dbReference type="Proteomes" id="UP001214898">
    <property type="component" value="Chromosome"/>
</dbReference>
<dbReference type="PATRIC" id="fig|1423.173.peg.4425"/>
<evidence type="ECO:0000313" key="2">
    <source>
        <dbReference type="EMBL" id="KIU05881.1"/>
    </source>
</evidence>
<gene>
    <name evidence="3" type="ORF">P5633_05975</name>
    <name evidence="2" type="ORF">SC09_contig4orf00810</name>
</gene>
<accession>A0A0D1KRQ5</accession>
<evidence type="ECO:0000313" key="4">
    <source>
        <dbReference type="Proteomes" id="UP000032247"/>
    </source>
</evidence>
<dbReference type="EMBL" id="CP120576">
    <property type="protein sequence ID" value="WEY85709.1"/>
    <property type="molecule type" value="Genomic_DNA"/>
</dbReference>
<evidence type="ECO:0000313" key="3">
    <source>
        <dbReference type="EMBL" id="WEY85709.1"/>
    </source>
</evidence>
<keyword evidence="1" id="KW-0175">Coiled coil</keyword>